<evidence type="ECO:0000313" key="2">
    <source>
        <dbReference type="Proteomes" id="UP000692954"/>
    </source>
</evidence>
<dbReference type="Proteomes" id="UP000692954">
    <property type="component" value="Unassembled WGS sequence"/>
</dbReference>
<dbReference type="EMBL" id="CAJJDN010000016">
    <property type="protein sequence ID" value="CAD8061878.1"/>
    <property type="molecule type" value="Genomic_DNA"/>
</dbReference>
<accession>A0A8S1L1Z5</accession>
<dbReference type="AlphaFoldDB" id="A0A8S1L1Z5"/>
<reference evidence="1" key="1">
    <citation type="submission" date="2021-01" db="EMBL/GenBank/DDBJ databases">
        <authorList>
            <consortium name="Genoscope - CEA"/>
            <person name="William W."/>
        </authorList>
    </citation>
    <scope>NUCLEOTIDE SEQUENCE</scope>
</reference>
<sequence length="86" mass="10388">MYLFFKSSYNEVLLDQKDSSCIVVEKIVSNTSNKEISSNRNQRLQFNSQQKILILDDYLLVWIHIIKDKIIYKFYQILIQVYQIKH</sequence>
<comment type="caution">
    <text evidence="1">The sequence shown here is derived from an EMBL/GenBank/DDBJ whole genome shotgun (WGS) entry which is preliminary data.</text>
</comment>
<evidence type="ECO:0000313" key="1">
    <source>
        <dbReference type="EMBL" id="CAD8061878.1"/>
    </source>
</evidence>
<name>A0A8S1L1Z5_9CILI</name>
<proteinExistence type="predicted"/>
<organism evidence="1 2">
    <name type="scientific">Paramecium sonneborni</name>
    <dbReference type="NCBI Taxonomy" id="65129"/>
    <lineage>
        <taxon>Eukaryota</taxon>
        <taxon>Sar</taxon>
        <taxon>Alveolata</taxon>
        <taxon>Ciliophora</taxon>
        <taxon>Intramacronucleata</taxon>
        <taxon>Oligohymenophorea</taxon>
        <taxon>Peniculida</taxon>
        <taxon>Parameciidae</taxon>
        <taxon>Paramecium</taxon>
    </lineage>
</organism>
<gene>
    <name evidence="1" type="ORF">PSON_ATCC_30995.1.T0160026</name>
</gene>
<protein>
    <submittedName>
        <fullName evidence="1">Uncharacterized protein</fullName>
    </submittedName>
</protein>
<keyword evidence="2" id="KW-1185">Reference proteome</keyword>